<sequence length="532" mass="56664">MKKLILFILSCLSLINISNAQMGINSTGTAPNSSAMLDVSSTTKGLLPPRMTSAQKNAIANPADGLLVFDTNTQSYWFRQSGTWTELPKAGSTSNYWSLSGAGGNEIQNTNSGGFWSANPVGLQQPSNDTSNPPTAPVSGAGTRLMWIPSRSAFRSGTVTGDHATDWDAANIGLYSVAFGFNANASGIVSSALGANTIASGQISTAIGVNTTAFGDRSTAMGSNTFAGGYSSTAMGEGSTASGYNSVAMGYGTVASGIYSLAMGSNTTASGESSVAMGSYTTANGTSSTSLGVGNQAYSNGTLAIGYYNYDPFFVSPSSVNRFLLTIGNGDAVNRRNCFEVRQTGTVQINHYTPTQDNPDRFGLRIKRDVATGNQFWTISHPSNENLDFHYGASGAFKAYVRQTDGAWVQSSDIRLKEQIKPVESVLEKVTQLKVARYFYKTDTLHINQQMGLIAQEVLPLFPEFVTQNGQYYGVNYGGLSVVALKAIQELRDENETLRAMLLNAKKQESEQLKSLKVEIEMIKASLSNSPK</sequence>
<dbReference type="SUPFAM" id="SSF101967">
    <property type="entry name" value="Adhesin YadA, collagen-binding domain"/>
    <property type="match status" value="2"/>
</dbReference>
<dbReference type="PROSITE" id="PS51688">
    <property type="entry name" value="ICA"/>
    <property type="match status" value="1"/>
</dbReference>
<dbReference type="OrthoDB" id="644207at2"/>
<comment type="caution">
    <text evidence="4">The sequence shown here is derived from an EMBL/GenBank/DDBJ whole genome shotgun (WGS) entry which is preliminary data.</text>
</comment>
<name>A0A316EXD8_9BACT</name>
<feature type="chain" id="PRO_5016444782" evidence="2">
    <location>
        <begin position="21"/>
        <end position="532"/>
    </location>
</feature>
<evidence type="ECO:0000313" key="4">
    <source>
        <dbReference type="EMBL" id="PWK27864.1"/>
    </source>
</evidence>
<dbReference type="InterPro" id="IPR011049">
    <property type="entry name" value="Serralysin-like_metalloprot_C"/>
</dbReference>
<dbReference type="RefSeq" id="WP_109742031.1">
    <property type="nucleotide sequence ID" value="NZ_QGGO01000005.1"/>
</dbReference>
<gene>
    <name evidence="4" type="ORF">LV89_01271</name>
</gene>
<dbReference type="Proteomes" id="UP000245489">
    <property type="component" value="Unassembled WGS sequence"/>
</dbReference>
<dbReference type="Pfam" id="PF05658">
    <property type="entry name" value="YadA_head"/>
    <property type="match status" value="5"/>
</dbReference>
<evidence type="ECO:0000256" key="1">
    <source>
        <dbReference type="SAM" id="Coils"/>
    </source>
</evidence>
<dbReference type="InterPro" id="IPR008640">
    <property type="entry name" value="Adhesin_Head_dom"/>
</dbReference>
<reference evidence="4 5" key="1">
    <citation type="submission" date="2018-05" db="EMBL/GenBank/DDBJ databases">
        <title>Genomic Encyclopedia of Archaeal and Bacterial Type Strains, Phase II (KMG-II): from individual species to whole genera.</title>
        <authorList>
            <person name="Goeker M."/>
        </authorList>
    </citation>
    <scope>NUCLEOTIDE SEQUENCE [LARGE SCALE GENOMIC DNA]</scope>
    <source>
        <strain evidence="4 5">DSM 22214</strain>
    </source>
</reference>
<feature type="domain" description="Peptidase S74" evidence="3">
    <location>
        <begin position="412"/>
        <end position="502"/>
    </location>
</feature>
<keyword evidence="5" id="KW-1185">Reference proteome</keyword>
<dbReference type="CDD" id="cd12820">
    <property type="entry name" value="LbR_YadA-like"/>
    <property type="match status" value="1"/>
</dbReference>
<dbReference type="Pfam" id="PF13884">
    <property type="entry name" value="Peptidase_S74"/>
    <property type="match status" value="1"/>
</dbReference>
<keyword evidence="1" id="KW-0175">Coiled coil</keyword>
<feature type="coiled-coil region" evidence="1">
    <location>
        <begin position="488"/>
        <end position="526"/>
    </location>
</feature>
<accession>A0A316EXD8</accession>
<evidence type="ECO:0000313" key="5">
    <source>
        <dbReference type="Proteomes" id="UP000245489"/>
    </source>
</evidence>
<feature type="signal peptide" evidence="2">
    <location>
        <begin position="1"/>
        <end position="20"/>
    </location>
</feature>
<dbReference type="GO" id="GO:0019867">
    <property type="term" value="C:outer membrane"/>
    <property type="evidence" value="ECO:0007669"/>
    <property type="project" value="InterPro"/>
</dbReference>
<keyword evidence="2" id="KW-0732">Signal</keyword>
<dbReference type="AlphaFoldDB" id="A0A316EXD8"/>
<protein>
    <submittedName>
        <fullName evidence="4">Trimeric autotransporter adhesin</fullName>
    </submittedName>
</protein>
<dbReference type="InterPro" id="IPR030392">
    <property type="entry name" value="S74_ICA"/>
</dbReference>
<evidence type="ECO:0000256" key="2">
    <source>
        <dbReference type="SAM" id="SignalP"/>
    </source>
</evidence>
<dbReference type="Gene3D" id="2.150.10.10">
    <property type="entry name" value="Serralysin-like metalloprotease, C-terminal"/>
    <property type="match status" value="2"/>
</dbReference>
<organism evidence="4 5">
    <name type="scientific">Arcicella aurantiaca</name>
    <dbReference type="NCBI Taxonomy" id="591202"/>
    <lineage>
        <taxon>Bacteria</taxon>
        <taxon>Pseudomonadati</taxon>
        <taxon>Bacteroidota</taxon>
        <taxon>Cytophagia</taxon>
        <taxon>Cytophagales</taxon>
        <taxon>Flectobacillaceae</taxon>
        <taxon>Arcicella</taxon>
    </lineage>
</organism>
<dbReference type="EMBL" id="QGGO01000005">
    <property type="protein sequence ID" value="PWK27864.1"/>
    <property type="molecule type" value="Genomic_DNA"/>
</dbReference>
<proteinExistence type="predicted"/>
<evidence type="ECO:0000259" key="3">
    <source>
        <dbReference type="PROSITE" id="PS51688"/>
    </source>
</evidence>